<evidence type="ECO:0000256" key="2">
    <source>
        <dbReference type="SAM" id="Phobius"/>
    </source>
</evidence>
<proteinExistence type="predicted"/>
<accession>A0A495ILX1</accession>
<dbReference type="OrthoDB" id="5118496at2"/>
<feature type="transmembrane region" description="Helical" evidence="2">
    <location>
        <begin position="19"/>
        <end position="38"/>
    </location>
</feature>
<evidence type="ECO:0000256" key="1">
    <source>
        <dbReference type="SAM" id="MobiDB-lite"/>
    </source>
</evidence>
<dbReference type="RefSeq" id="WP_121371255.1">
    <property type="nucleotide sequence ID" value="NZ_RBKS01000001.1"/>
</dbReference>
<feature type="region of interest" description="Disordered" evidence="1">
    <location>
        <begin position="166"/>
        <end position="185"/>
    </location>
</feature>
<sequence>MGGHVVKGVRFFAPPLRRLSVAVIVFAVVIGGVVWYFGLGIPQSALVAVAFAAVGATWIAVQEGEKIDWPKPPARRTPGARRDLETLSWSMKTRGGVGGQSLARVREATRHRLLFLYGLDLYDPADREAVERYLAPGVVRILLTPSQNNLNLSTFTRCLTALERLGSPSAPGGHAGTSTERHFRP</sequence>
<dbReference type="AlphaFoldDB" id="A0A495ILX1"/>
<evidence type="ECO:0000313" key="3">
    <source>
        <dbReference type="EMBL" id="RKR76261.1"/>
    </source>
</evidence>
<keyword evidence="2" id="KW-0472">Membrane</keyword>
<reference evidence="3 4" key="1">
    <citation type="submission" date="2018-10" db="EMBL/GenBank/DDBJ databases">
        <title>Sequencing the genomes of 1000 actinobacteria strains.</title>
        <authorList>
            <person name="Klenk H.-P."/>
        </authorList>
    </citation>
    <scope>NUCLEOTIDE SEQUENCE [LARGE SCALE GENOMIC DNA]</scope>
    <source>
        <strain evidence="3 4">DSM 17894</strain>
    </source>
</reference>
<keyword evidence="2" id="KW-0812">Transmembrane</keyword>
<comment type="caution">
    <text evidence="3">The sequence shown here is derived from an EMBL/GenBank/DDBJ whole genome shotgun (WGS) entry which is preliminary data.</text>
</comment>
<dbReference type="EMBL" id="RBKS01000001">
    <property type="protein sequence ID" value="RKR76261.1"/>
    <property type="molecule type" value="Genomic_DNA"/>
</dbReference>
<evidence type="ECO:0000313" key="4">
    <source>
        <dbReference type="Proteomes" id="UP000280008"/>
    </source>
</evidence>
<name>A0A495ILX1_9MICO</name>
<protein>
    <submittedName>
        <fullName evidence="3">Uncharacterized protein</fullName>
    </submittedName>
</protein>
<dbReference type="Proteomes" id="UP000280008">
    <property type="component" value="Unassembled WGS sequence"/>
</dbReference>
<keyword evidence="4" id="KW-1185">Reference proteome</keyword>
<gene>
    <name evidence="3" type="ORF">C8E83_3427</name>
</gene>
<organism evidence="3 4">
    <name type="scientific">Frondihabitans australicus</name>
    <dbReference type="NCBI Taxonomy" id="386892"/>
    <lineage>
        <taxon>Bacteria</taxon>
        <taxon>Bacillati</taxon>
        <taxon>Actinomycetota</taxon>
        <taxon>Actinomycetes</taxon>
        <taxon>Micrococcales</taxon>
        <taxon>Microbacteriaceae</taxon>
        <taxon>Frondihabitans</taxon>
    </lineage>
</organism>
<feature type="transmembrane region" description="Helical" evidence="2">
    <location>
        <begin position="44"/>
        <end position="61"/>
    </location>
</feature>
<keyword evidence="2" id="KW-1133">Transmembrane helix</keyword>